<dbReference type="InterPro" id="IPR014408">
    <property type="entry name" value="dGMP_Pdiesterase_EAL/HD-GYP"/>
</dbReference>
<dbReference type="SUPFAM" id="SSF141868">
    <property type="entry name" value="EAL domain-like"/>
    <property type="match status" value="1"/>
</dbReference>
<reference evidence="2 3" key="1">
    <citation type="submission" date="2020-04" db="EMBL/GenBank/DDBJ databases">
        <authorList>
            <consortium name="Desulfovibrio sp. FSS-1 genome sequencing consortium"/>
            <person name="Shimoshige H."/>
            <person name="Kobayashi H."/>
            <person name="Maekawa T."/>
        </authorList>
    </citation>
    <scope>NUCLEOTIDE SEQUENCE [LARGE SCALE GENOMIC DNA]</scope>
    <source>
        <strain evidence="2 3">SIID29052-01</strain>
    </source>
</reference>
<dbReference type="RefSeq" id="WP_173083372.1">
    <property type="nucleotide sequence ID" value="NZ_BLTE01000006.1"/>
</dbReference>
<dbReference type="PROSITE" id="PS51833">
    <property type="entry name" value="HDOD"/>
    <property type="match status" value="1"/>
</dbReference>
<dbReference type="Gene3D" id="1.10.3210.10">
    <property type="entry name" value="Hypothetical protein af1432"/>
    <property type="match status" value="1"/>
</dbReference>
<evidence type="ECO:0000259" key="1">
    <source>
        <dbReference type="PROSITE" id="PS51833"/>
    </source>
</evidence>
<proteinExistence type="predicted"/>
<name>A0A6V8LSD4_9BACT</name>
<organism evidence="2 3">
    <name type="scientific">Fundidesulfovibrio magnetotacticus</name>
    <dbReference type="NCBI Taxonomy" id="2730080"/>
    <lineage>
        <taxon>Bacteria</taxon>
        <taxon>Pseudomonadati</taxon>
        <taxon>Thermodesulfobacteriota</taxon>
        <taxon>Desulfovibrionia</taxon>
        <taxon>Desulfovibrionales</taxon>
        <taxon>Desulfovibrionaceae</taxon>
        <taxon>Fundidesulfovibrio</taxon>
    </lineage>
</organism>
<dbReference type="Proteomes" id="UP000494245">
    <property type="component" value="Unassembled WGS sequence"/>
</dbReference>
<protein>
    <recommendedName>
        <fullName evidence="1">HDOD domain-containing protein</fullName>
    </recommendedName>
</protein>
<gene>
    <name evidence="2" type="ORF">NNJEOMEG_01718</name>
</gene>
<evidence type="ECO:0000313" key="3">
    <source>
        <dbReference type="Proteomes" id="UP000494245"/>
    </source>
</evidence>
<dbReference type="PIRSF" id="PIRSF003180">
    <property type="entry name" value="DiGMPpdiest_YuxH"/>
    <property type="match status" value="1"/>
</dbReference>
<keyword evidence="3" id="KW-1185">Reference proteome</keyword>
<feature type="domain" description="HDOD" evidence="1">
    <location>
        <begin position="222"/>
        <end position="410"/>
    </location>
</feature>
<dbReference type="EMBL" id="BLTE01000006">
    <property type="protein sequence ID" value="GFK93880.1"/>
    <property type="molecule type" value="Genomic_DNA"/>
</dbReference>
<reference evidence="2 3" key="2">
    <citation type="submission" date="2020-05" db="EMBL/GenBank/DDBJ databases">
        <title>Draft genome sequence of Desulfovibrio sp. strainFSS-1.</title>
        <authorList>
            <person name="Shimoshige H."/>
            <person name="Kobayashi H."/>
            <person name="Maekawa T."/>
        </authorList>
    </citation>
    <scope>NUCLEOTIDE SEQUENCE [LARGE SCALE GENOMIC DNA]</scope>
    <source>
        <strain evidence="2 3">SIID29052-01</strain>
    </source>
</reference>
<dbReference type="InterPro" id="IPR052340">
    <property type="entry name" value="RNase_Y/CdgJ"/>
</dbReference>
<evidence type="ECO:0000313" key="2">
    <source>
        <dbReference type="EMBL" id="GFK93880.1"/>
    </source>
</evidence>
<sequence>MAETANLLGRGLINAESQSAASPSERAECCVVFSSMPIFDHSKNIIGRELYGCNLGDEYSKNAPGIFNKNIVDEIKSIAERHGRLEFISVDIPLEHLTDDVLDMLPLNLLVLPIHSKTKPDDTFSAKVKFLKEKGVRFALKGCQHDTNIGAFGPLCNFISVNMSEAHGLNLNIVKLLKKHGFKVIAGSLNDWHTFSAALDAGFDCFHGQFFAKHDATKAIKAKSLPQVKLKLMKMFSGTTDSVDIEELSKTISLDAALSVKLLKLVNSSAFSLRYPVDSVRQAVQLVGLDQLKKWVTVALLSEQDGSDKGLEVMFLALHRALFLNLLADTGALNCDGELAFMLGLLSCADAIFGVEMSIIVDDLKLSDSLKSALNREEGGEFTWIINMLEYVDQNMVDESVAMMARYDIDRLLAAKLYMNSSRIAKSLLRDV</sequence>
<accession>A0A6V8LSD4</accession>
<dbReference type="PANTHER" id="PTHR33525">
    <property type="match status" value="1"/>
</dbReference>
<dbReference type="InterPro" id="IPR013976">
    <property type="entry name" value="HDOD"/>
</dbReference>
<dbReference type="AlphaFoldDB" id="A0A6V8LSD4"/>
<dbReference type="PANTHER" id="PTHR33525:SF4">
    <property type="entry name" value="CYCLIC DI-GMP PHOSPHODIESTERASE CDGJ"/>
    <property type="match status" value="1"/>
</dbReference>
<dbReference type="Pfam" id="PF08668">
    <property type="entry name" value="HDOD"/>
    <property type="match status" value="1"/>
</dbReference>
<comment type="caution">
    <text evidence="2">The sequence shown here is derived from an EMBL/GenBank/DDBJ whole genome shotgun (WGS) entry which is preliminary data.</text>
</comment>
<dbReference type="SUPFAM" id="SSF109604">
    <property type="entry name" value="HD-domain/PDEase-like"/>
    <property type="match status" value="1"/>
</dbReference>
<dbReference type="InterPro" id="IPR035919">
    <property type="entry name" value="EAL_sf"/>
</dbReference>